<dbReference type="AlphaFoldDB" id="B9BX43"/>
<proteinExistence type="predicted"/>
<feature type="transmembrane region" description="Helical" evidence="1">
    <location>
        <begin position="156"/>
        <end position="175"/>
    </location>
</feature>
<feature type="transmembrane region" description="Helical" evidence="1">
    <location>
        <begin position="240"/>
        <end position="259"/>
    </location>
</feature>
<feature type="transmembrane region" description="Helical" evidence="1">
    <location>
        <begin position="214"/>
        <end position="234"/>
    </location>
</feature>
<dbReference type="RefSeq" id="WP_006407462.1">
    <property type="nucleotide sequence ID" value="NZ_ACFC01000014.1"/>
</dbReference>
<keyword evidence="1" id="KW-0812">Transmembrane</keyword>
<dbReference type="Proteomes" id="UP000004535">
    <property type="component" value="Unassembled WGS sequence"/>
</dbReference>
<evidence type="ECO:0000313" key="2">
    <source>
        <dbReference type="EMBL" id="EEE04553.1"/>
    </source>
</evidence>
<dbReference type="EMBL" id="ACFC01000014">
    <property type="protein sequence ID" value="EEE04553.1"/>
    <property type="molecule type" value="Genomic_DNA"/>
</dbReference>
<sequence length="378" mass="40833">MMHAGGPSWAWFFEQHVDHRIPIQKLLHLITLRMFGFDFRVLDGLNVVIAAMISAAFILSAKAYRGNSNVGDLFIPLSLLSLGSGYTQWGFEFQFLSTIAFSAAFLLCAARGATAGAMVSLMLCSWTGLNGVLLSTFIGAATVGYLVVMRQQLTRLALAVLIASLLQNIALWLTWTPSAASDRHATLPAIAAFVAGMTNGPMLVYAFQHPWWKIAILGTLIAAGFCCAVVLAIQRKSPKWFLLCASLAAAMLLTVATAYGRAKEMAWAPGLEMHYGTLAMLMPIIAWIALSTWLPRRAATAVGLLLVCLFARAYWANYQWREAVAANDAGLNDAAASAIAGTAEPASVVSAHISRYFFIDTPRVRQAVTAGISLLRSR</sequence>
<organism evidence="2 3">
    <name type="scientific">Burkholderia multivorans CGD2</name>
    <dbReference type="NCBI Taxonomy" id="513052"/>
    <lineage>
        <taxon>Bacteria</taxon>
        <taxon>Pseudomonadati</taxon>
        <taxon>Pseudomonadota</taxon>
        <taxon>Betaproteobacteria</taxon>
        <taxon>Burkholderiales</taxon>
        <taxon>Burkholderiaceae</taxon>
        <taxon>Burkholderia</taxon>
        <taxon>Burkholderia cepacia complex</taxon>
    </lineage>
</organism>
<feature type="transmembrane region" description="Helical" evidence="1">
    <location>
        <begin position="129"/>
        <end position="149"/>
    </location>
</feature>
<keyword evidence="1" id="KW-0472">Membrane</keyword>
<keyword evidence="1" id="KW-1133">Transmembrane helix</keyword>
<comment type="caution">
    <text evidence="2">The sequence shown here is derived from an EMBL/GenBank/DDBJ whole genome shotgun (WGS) entry which is preliminary data.</text>
</comment>
<protein>
    <submittedName>
        <fullName evidence="2">Putative membrane protein</fullName>
    </submittedName>
</protein>
<evidence type="ECO:0000256" key="1">
    <source>
        <dbReference type="SAM" id="Phobius"/>
    </source>
</evidence>
<feature type="transmembrane region" description="Helical" evidence="1">
    <location>
        <begin position="187"/>
        <end position="207"/>
    </location>
</feature>
<feature type="transmembrane region" description="Helical" evidence="1">
    <location>
        <begin position="296"/>
        <end position="315"/>
    </location>
</feature>
<name>B9BX43_9BURK</name>
<evidence type="ECO:0000313" key="3">
    <source>
        <dbReference type="Proteomes" id="UP000004535"/>
    </source>
</evidence>
<feature type="transmembrane region" description="Helical" evidence="1">
    <location>
        <begin position="271"/>
        <end position="290"/>
    </location>
</feature>
<accession>B9BX43</accession>
<reference evidence="2 3" key="1">
    <citation type="journal article" date="2012" name="J. Bacteriol.">
        <title>Draft Genome Sequence Determination for Cystic Fibrosis and Chronic Granulomatous Disease Burkholderia multivorans Isolates.</title>
        <authorList>
            <person name="Varga J.J."/>
            <person name="Losada L."/>
            <person name="Zelazny A.M."/>
            <person name="Brinkac L."/>
            <person name="Harkins D."/>
            <person name="Radune D."/>
            <person name="Hostetler J."/>
            <person name="Sampaio E.P."/>
            <person name="Ronning C.M."/>
            <person name="Nierman W.C."/>
            <person name="Greenberg D.E."/>
            <person name="Holland S.M."/>
            <person name="Goldberg J.B."/>
        </authorList>
    </citation>
    <scope>NUCLEOTIDE SEQUENCE [LARGE SCALE GENOMIC DNA]</scope>
    <source>
        <strain evidence="2 3">CGD2</strain>
    </source>
</reference>
<gene>
    <name evidence="2" type="ORF">BURMUCGD2_2463</name>
</gene>
<feature type="transmembrane region" description="Helical" evidence="1">
    <location>
        <begin position="41"/>
        <end position="61"/>
    </location>
</feature>
<feature type="transmembrane region" description="Helical" evidence="1">
    <location>
        <begin position="103"/>
        <end position="123"/>
    </location>
</feature>